<accession>A0A0X8X361</accession>
<protein>
    <recommendedName>
        <fullName evidence="1">Potassium-transporting ATPase potassium-binding subunit</fullName>
    </recommendedName>
    <alternativeName>
        <fullName evidence="1">ATP phosphohydrolase [potassium-transporting] A chain</fullName>
    </alternativeName>
    <alternativeName>
        <fullName evidence="1">Potassium-binding and translocating subunit A</fullName>
    </alternativeName>
    <alternativeName>
        <fullName evidence="1">Potassium-translocating ATPase A chain</fullName>
    </alternativeName>
</protein>
<dbReference type="GO" id="GO:0005886">
    <property type="term" value="C:plasma membrane"/>
    <property type="evidence" value="ECO:0007669"/>
    <property type="project" value="UniProtKB-SubCell"/>
</dbReference>
<feature type="transmembrane region" description="Helical" evidence="1">
    <location>
        <begin position="281"/>
        <end position="301"/>
    </location>
</feature>
<dbReference type="PANTHER" id="PTHR30607:SF2">
    <property type="entry name" value="POTASSIUM-TRANSPORTING ATPASE POTASSIUM-BINDING SUBUNIT"/>
    <property type="match status" value="1"/>
</dbReference>
<keyword evidence="1" id="KW-1133">Transmembrane helix</keyword>
<keyword evidence="1" id="KW-1003">Cell membrane</keyword>
<evidence type="ECO:0000313" key="2">
    <source>
        <dbReference type="EMBL" id="BAU52809.1"/>
    </source>
</evidence>
<organism evidence="2 3">
    <name type="scientific">Mucilaginibacter gotjawali</name>
    <dbReference type="NCBI Taxonomy" id="1550579"/>
    <lineage>
        <taxon>Bacteria</taxon>
        <taxon>Pseudomonadati</taxon>
        <taxon>Bacteroidota</taxon>
        <taxon>Sphingobacteriia</taxon>
        <taxon>Sphingobacteriales</taxon>
        <taxon>Sphingobacteriaceae</taxon>
        <taxon>Mucilaginibacter</taxon>
    </lineage>
</organism>
<keyword evidence="1" id="KW-0812">Transmembrane</keyword>
<keyword evidence="1" id="KW-0633">Potassium transport</keyword>
<keyword evidence="1" id="KW-0813">Transport</keyword>
<dbReference type="GO" id="GO:0008556">
    <property type="term" value="F:P-type potassium transmembrane transporter activity"/>
    <property type="evidence" value="ECO:0007669"/>
    <property type="project" value="InterPro"/>
</dbReference>
<gene>
    <name evidence="1 2" type="primary">kdpA</name>
    <name evidence="2" type="ORF">MgSA37_00972</name>
</gene>
<dbReference type="HAMAP" id="MF_00275">
    <property type="entry name" value="KdpA"/>
    <property type="match status" value="1"/>
</dbReference>
<keyword evidence="3" id="KW-1185">Reference proteome</keyword>
<dbReference type="GO" id="GO:0016787">
    <property type="term" value="F:hydrolase activity"/>
    <property type="evidence" value="ECO:0007669"/>
    <property type="project" value="UniProtKB-KW"/>
</dbReference>
<dbReference type="EMBL" id="AP017313">
    <property type="protein sequence ID" value="BAU52809.1"/>
    <property type="molecule type" value="Genomic_DNA"/>
</dbReference>
<dbReference type="Pfam" id="PF03814">
    <property type="entry name" value="KdpA"/>
    <property type="match status" value="1"/>
</dbReference>
<dbReference type="RefSeq" id="WP_096350089.1">
    <property type="nucleotide sequence ID" value="NZ_AP017313.1"/>
</dbReference>
<feature type="transmembrane region" description="Helical" evidence="1">
    <location>
        <begin position="373"/>
        <end position="400"/>
    </location>
</feature>
<comment type="subunit">
    <text evidence="1">The system is composed of three essential subunits: KdpA, KdpB and KdpC.</text>
</comment>
<feature type="transmembrane region" description="Helical" evidence="1">
    <location>
        <begin position="259"/>
        <end position="276"/>
    </location>
</feature>
<dbReference type="NCBIfam" id="TIGR00680">
    <property type="entry name" value="kdpA"/>
    <property type="match status" value="1"/>
</dbReference>
<feature type="transmembrane region" description="Helical" evidence="1">
    <location>
        <begin position="128"/>
        <end position="154"/>
    </location>
</feature>
<keyword evidence="1" id="KW-0406">Ion transport</keyword>
<feature type="transmembrane region" description="Helical" evidence="1">
    <location>
        <begin position="67"/>
        <end position="89"/>
    </location>
</feature>
<evidence type="ECO:0000256" key="1">
    <source>
        <dbReference type="HAMAP-Rule" id="MF_00275"/>
    </source>
</evidence>
<reference evidence="2 3" key="1">
    <citation type="submission" date="2015-12" db="EMBL/GenBank/DDBJ databases">
        <title>Genome sequence of Mucilaginibacter gotjawali.</title>
        <authorList>
            <person name="Lee J.S."/>
            <person name="Lee K.C."/>
            <person name="Kim K.K."/>
            <person name="Lee B.W."/>
        </authorList>
    </citation>
    <scope>NUCLEOTIDE SEQUENCE [LARGE SCALE GENOMIC DNA]</scope>
    <source>
        <strain evidence="2 3">SA3-7</strain>
    </source>
</reference>
<dbReference type="GO" id="GO:0030955">
    <property type="term" value="F:potassium ion binding"/>
    <property type="evidence" value="ECO:0007669"/>
    <property type="project" value="UniProtKB-UniRule"/>
</dbReference>
<evidence type="ECO:0000313" key="3">
    <source>
        <dbReference type="Proteomes" id="UP000218263"/>
    </source>
</evidence>
<dbReference type="KEGG" id="mgot:MgSA37_00972"/>
<keyword evidence="2" id="KW-0378">Hydrolase</keyword>
<comment type="similarity">
    <text evidence="1">Belongs to the KdpA family.</text>
</comment>
<dbReference type="InterPro" id="IPR004623">
    <property type="entry name" value="KdpA"/>
</dbReference>
<feature type="transmembrane region" description="Helical" evidence="1">
    <location>
        <begin position="175"/>
        <end position="193"/>
    </location>
</feature>
<keyword evidence="1" id="KW-0472">Membrane</keyword>
<name>A0A0X8X361_9SPHI</name>
<feature type="transmembrane region" description="Helical" evidence="1">
    <location>
        <begin position="541"/>
        <end position="565"/>
    </location>
</feature>
<comment type="subcellular location">
    <subcellularLocation>
        <location evidence="1">Cell membrane</location>
        <topology evidence="1">Multi-pass membrane protein</topology>
    </subcellularLocation>
</comment>
<feature type="transmembrane region" description="Helical" evidence="1">
    <location>
        <begin position="491"/>
        <end position="520"/>
    </location>
</feature>
<feature type="transmembrane region" description="Helical" evidence="1">
    <location>
        <begin position="421"/>
        <end position="442"/>
    </location>
</feature>
<comment type="function">
    <text evidence="1">Part of the high-affinity ATP-driven potassium transport (or Kdp) system, which catalyzes the hydrolysis of ATP coupled with the electrogenic transport of potassium into the cytoplasm. This subunit binds the extracellular potassium ions and delivers the ions to the membrane domain of KdpB through an intramembrane tunnel.</text>
</comment>
<dbReference type="OrthoDB" id="9763796at2"/>
<proteinExistence type="inferred from homology"/>
<dbReference type="AlphaFoldDB" id="A0A0X8X361"/>
<keyword evidence="1" id="KW-0630">Potassium</keyword>
<dbReference type="PANTHER" id="PTHR30607">
    <property type="entry name" value="POTASSIUM-TRANSPORTING ATPASE A CHAIN"/>
    <property type="match status" value="1"/>
</dbReference>
<sequence>MNTEILGVIFMYLAMVGLAIPLGMYIARVFKGEKTWLDFMAPLERLIYKLSGIDPTREMNWKQHLKAMLTISVIWLFYAFFCLIFQGHLPLNPDHNPGQTPDLAFNTALSFLTNTNMQDYSGESGVTYYTQVFVLMFFQFVSAATGIAAMMVVVKAMKDKVTDKLGNFWDFLVKSVTRILLPLSFVVAVILAFNGTPTSYKGKDTVIGLQGDTVHISRGPAAAMIAIKQMGTNGGGWFGTNSAHPLENPNYLTNMVENISIVLIPIALVFALGYYLNKKKLAWVIFGVMTVGFMSMLIPSIRAEIGGNPAIAHLGISQPGGSMEGKEVRFGPAASAYWGITTTVTSNGSCNAMHDSMMPISGMGQMFDMMINAFYGGVGVGYLNFYIFIIIAVFISGLMVGRTPEFLGRKIEAREMKIASLIALLHPFLILVGTMIASWVLVNYPNINWSVKPSAWLNNPGFHGFSEMLYQFSSASANNGSGYAGLTANNIFWNFGTGLVIFLGRFLPIIGPVAIAGILANKKFIPESAGTLKTDTVTFGLMIFAVIVIIAALAFFPALTLGPIAEHFSLK</sequence>
<dbReference type="Proteomes" id="UP000218263">
    <property type="component" value="Chromosome"/>
</dbReference>
<dbReference type="PIRSF" id="PIRSF001294">
    <property type="entry name" value="K_ATPaseA"/>
    <property type="match status" value="1"/>
</dbReference>
<feature type="transmembrane region" description="Helical" evidence="1">
    <location>
        <begin position="6"/>
        <end position="27"/>
    </location>
</feature>